<dbReference type="Gene3D" id="3.40.50.1000">
    <property type="entry name" value="HAD superfamily/HAD-like"/>
    <property type="match status" value="1"/>
</dbReference>
<dbReference type="HOGENOM" id="CLU_072689_1_0_3"/>
<dbReference type="AlphaFoldDB" id="A9BCP9"/>
<dbReference type="RefSeq" id="WP_012196231.1">
    <property type="nucleotide sequence ID" value="NC_009976.1"/>
</dbReference>
<dbReference type="KEGG" id="pmj:P9211_16801"/>
<dbReference type="OrthoDB" id="368044at2"/>
<sequence>MTSQHILIFDFDGVIIDGIWEYWISSTKAYWKIIGKENHLDPFNSNIPKDFRILRPWVKSGWEMVLLTAELLQADSFLKASGASIFSKHYERNCLEALNKWGWSPEQLQAALDDVRREAIRKDRKRWLTSHQAFPLVAERIKQFKNESIEFGVLTTKSAEFTLELLDHLNLHPKLLYGHEAGDKASMLLKISKETPIAGFIEDRRKTLETVLNTPGLKSIPCYLANWGYLKPLDNKNLPSGIQLLEKRKFLSPLANWS</sequence>
<name>A9BCP9_PROM4</name>
<dbReference type="STRING" id="93059.P9211_16801"/>
<dbReference type="InterPro" id="IPR036412">
    <property type="entry name" value="HAD-like_sf"/>
</dbReference>
<accession>A9BCP9</accession>
<dbReference type="SUPFAM" id="SSF56784">
    <property type="entry name" value="HAD-like"/>
    <property type="match status" value="1"/>
</dbReference>
<protein>
    <recommendedName>
        <fullName evidence="3">HAD hydrolase</fullName>
    </recommendedName>
</protein>
<dbReference type="Proteomes" id="UP000000788">
    <property type="component" value="Chromosome"/>
</dbReference>
<evidence type="ECO:0008006" key="3">
    <source>
        <dbReference type="Google" id="ProtNLM"/>
    </source>
</evidence>
<gene>
    <name evidence="1" type="ordered locus">P9211_16801</name>
</gene>
<organism evidence="1 2">
    <name type="scientific">Prochlorococcus marinus (strain MIT 9211)</name>
    <dbReference type="NCBI Taxonomy" id="93059"/>
    <lineage>
        <taxon>Bacteria</taxon>
        <taxon>Bacillati</taxon>
        <taxon>Cyanobacteriota</taxon>
        <taxon>Cyanophyceae</taxon>
        <taxon>Synechococcales</taxon>
        <taxon>Prochlorococcaceae</taxon>
        <taxon>Prochlorococcus</taxon>
    </lineage>
</organism>
<dbReference type="eggNOG" id="COG0546">
    <property type="taxonomic scope" value="Bacteria"/>
</dbReference>
<reference evidence="1 2" key="1">
    <citation type="journal article" date="2007" name="PLoS Genet.">
        <title>Patterns and implications of gene gain and loss in the evolution of Prochlorococcus.</title>
        <authorList>
            <person name="Kettler G.C."/>
            <person name="Martiny A.C."/>
            <person name="Huang K."/>
            <person name="Zucker J."/>
            <person name="Coleman M.L."/>
            <person name="Rodrigue S."/>
            <person name="Chen F."/>
            <person name="Lapidus A."/>
            <person name="Ferriera S."/>
            <person name="Johnson J."/>
            <person name="Steglich C."/>
            <person name="Church G.M."/>
            <person name="Richardson P."/>
            <person name="Chisholm S.W."/>
        </authorList>
    </citation>
    <scope>NUCLEOTIDE SEQUENCE [LARGE SCALE GENOMIC DNA]</scope>
    <source>
        <strain evidence="2">MIT 9211</strain>
    </source>
</reference>
<dbReference type="InterPro" id="IPR023214">
    <property type="entry name" value="HAD_sf"/>
</dbReference>
<dbReference type="EMBL" id="CP000878">
    <property type="protein sequence ID" value="ABX09611.1"/>
    <property type="molecule type" value="Genomic_DNA"/>
</dbReference>
<evidence type="ECO:0000313" key="1">
    <source>
        <dbReference type="EMBL" id="ABX09611.1"/>
    </source>
</evidence>
<proteinExistence type="predicted"/>
<keyword evidence="2" id="KW-1185">Reference proteome</keyword>
<evidence type="ECO:0000313" key="2">
    <source>
        <dbReference type="Proteomes" id="UP000000788"/>
    </source>
</evidence>